<dbReference type="AlphaFoldDB" id="A0A351R802"/>
<evidence type="ECO:0000256" key="2">
    <source>
        <dbReference type="ARBA" id="ARBA00022448"/>
    </source>
</evidence>
<dbReference type="EMBL" id="DNAA01000009">
    <property type="protein sequence ID" value="HBA08173.1"/>
    <property type="molecule type" value="Genomic_DNA"/>
</dbReference>
<dbReference type="GO" id="GO:0022857">
    <property type="term" value="F:transmembrane transporter activity"/>
    <property type="evidence" value="ECO:0007669"/>
    <property type="project" value="InterPro"/>
</dbReference>
<dbReference type="STRING" id="1132855.GCA_000384255_00434"/>
<feature type="transmembrane region" description="Helical" evidence="7">
    <location>
        <begin position="309"/>
        <end position="327"/>
    </location>
</feature>
<keyword evidence="6 7" id="KW-0472">Membrane</keyword>
<dbReference type="InterPro" id="IPR050171">
    <property type="entry name" value="MFS_Transporters"/>
</dbReference>
<feature type="transmembrane region" description="Helical" evidence="7">
    <location>
        <begin position="258"/>
        <end position="279"/>
    </location>
</feature>
<feature type="transmembrane region" description="Helical" evidence="7">
    <location>
        <begin position="375"/>
        <end position="396"/>
    </location>
</feature>
<gene>
    <name evidence="9" type="ORF">DCW48_00295</name>
</gene>
<evidence type="ECO:0000256" key="3">
    <source>
        <dbReference type="ARBA" id="ARBA00022475"/>
    </source>
</evidence>
<feature type="transmembrane region" description="Helical" evidence="7">
    <location>
        <begin position="348"/>
        <end position="369"/>
    </location>
</feature>
<keyword evidence="3" id="KW-1003">Cell membrane</keyword>
<dbReference type="PANTHER" id="PTHR23517:SF2">
    <property type="entry name" value="MULTIDRUG RESISTANCE PROTEIN MDTH"/>
    <property type="match status" value="1"/>
</dbReference>
<comment type="caution">
    <text evidence="9">The sequence shown here is derived from an EMBL/GenBank/DDBJ whole genome shotgun (WGS) entry which is preliminary data.</text>
</comment>
<feature type="transmembrane region" description="Helical" evidence="7">
    <location>
        <begin position="144"/>
        <end position="165"/>
    </location>
</feature>
<evidence type="ECO:0000313" key="10">
    <source>
        <dbReference type="Proteomes" id="UP000264313"/>
    </source>
</evidence>
<keyword evidence="5 7" id="KW-1133">Transmembrane helix</keyword>
<keyword evidence="2" id="KW-0813">Transport</keyword>
<evidence type="ECO:0000256" key="6">
    <source>
        <dbReference type="ARBA" id="ARBA00023136"/>
    </source>
</evidence>
<dbReference type="PANTHER" id="PTHR23517">
    <property type="entry name" value="RESISTANCE PROTEIN MDTM, PUTATIVE-RELATED-RELATED"/>
    <property type="match status" value="1"/>
</dbReference>
<feature type="transmembrane region" description="Helical" evidence="7">
    <location>
        <begin position="226"/>
        <end position="246"/>
    </location>
</feature>
<evidence type="ECO:0000313" key="9">
    <source>
        <dbReference type="EMBL" id="HBA08173.1"/>
    </source>
</evidence>
<dbReference type="GO" id="GO:0005886">
    <property type="term" value="C:plasma membrane"/>
    <property type="evidence" value="ECO:0007669"/>
    <property type="project" value="UniProtKB-SubCell"/>
</dbReference>
<reference evidence="9 10" key="1">
    <citation type="journal article" date="2018" name="Nat. Biotechnol.">
        <title>A standardized bacterial taxonomy based on genome phylogeny substantially revises the tree of life.</title>
        <authorList>
            <person name="Parks D.H."/>
            <person name="Chuvochina M."/>
            <person name="Waite D.W."/>
            <person name="Rinke C."/>
            <person name="Skarshewski A."/>
            <person name="Chaumeil P.A."/>
            <person name="Hugenholtz P."/>
        </authorList>
    </citation>
    <scope>NUCLEOTIDE SEQUENCE [LARGE SCALE GENOMIC DNA]</scope>
    <source>
        <strain evidence="9">UBA9958</strain>
    </source>
</reference>
<dbReference type="CDD" id="cd17472">
    <property type="entry name" value="MFS_YajR_like"/>
    <property type="match status" value="1"/>
</dbReference>
<feature type="domain" description="Major facilitator superfamily (MFS) profile" evidence="8">
    <location>
        <begin position="19"/>
        <end position="401"/>
    </location>
</feature>
<accession>A0A351R802</accession>
<dbReference type="InterPro" id="IPR011701">
    <property type="entry name" value="MFS"/>
</dbReference>
<dbReference type="PROSITE" id="PS50850">
    <property type="entry name" value="MFS"/>
    <property type="match status" value="1"/>
</dbReference>
<proteinExistence type="predicted"/>
<dbReference type="Proteomes" id="UP000264313">
    <property type="component" value="Unassembled WGS sequence"/>
</dbReference>
<evidence type="ECO:0000256" key="4">
    <source>
        <dbReference type="ARBA" id="ARBA00022692"/>
    </source>
</evidence>
<feature type="transmembrane region" description="Helical" evidence="7">
    <location>
        <begin position="286"/>
        <end position="303"/>
    </location>
</feature>
<dbReference type="Pfam" id="PF07690">
    <property type="entry name" value="MFS_1"/>
    <property type="match status" value="1"/>
</dbReference>
<evidence type="ECO:0000256" key="5">
    <source>
        <dbReference type="ARBA" id="ARBA00022989"/>
    </source>
</evidence>
<dbReference type="InterPro" id="IPR020846">
    <property type="entry name" value="MFS_dom"/>
</dbReference>
<keyword evidence="4 7" id="KW-0812">Transmembrane</keyword>
<dbReference type="Gene3D" id="3.30.70.100">
    <property type="match status" value="1"/>
</dbReference>
<dbReference type="InterPro" id="IPR036259">
    <property type="entry name" value="MFS_trans_sf"/>
</dbReference>
<feature type="transmembrane region" description="Helical" evidence="7">
    <location>
        <begin position="171"/>
        <end position="193"/>
    </location>
</feature>
<feature type="transmembrane region" description="Helical" evidence="7">
    <location>
        <begin position="21"/>
        <end position="43"/>
    </location>
</feature>
<evidence type="ECO:0000259" key="8">
    <source>
        <dbReference type="PROSITE" id="PS50850"/>
    </source>
</evidence>
<organism evidence="9 10">
    <name type="scientific">Methylotenera mobilis</name>
    <dbReference type="NCBI Taxonomy" id="359408"/>
    <lineage>
        <taxon>Bacteria</taxon>
        <taxon>Pseudomonadati</taxon>
        <taxon>Pseudomonadota</taxon>
        <taxon>Betaproteobacteria</taxon>
        <taxon>Nitrosomonadales</taxon>
        <taxon>Methylophilaceae</taxon>
        <taxon>Methylotenera</taxon>
    </lineage>
</organism>
<feature type="transmembrane region" description="Helical" evidence="7">
    <location>
        <begin position="112"/>
        <end position="132"/>
    </location>
</feature>
<evidence type="ECO:0000256" key="7">
    <source>
        <dbReference type="SAM" id="Phobius"/>
    </source>
</evidence>
<evidence type="ECO:0000256" key="1">
    <source>
        <dbReference type="ARBA" id="ARBA00004651"/>
    </source>
</evidence>
<name>A0A351R802_9PROT</name>
<feature type="transmembrane region" description="Helical" evidence="7">
    <location>
        <begin position="87"/>
        <end position="106"/>
    </location>
</feature>
<sequence length="467" mass="50208">MSSSQHSSSDNMTPAERRATLSLASIYGLRMFGMFLILPIFAIYASTLPDKPSSFMVGLALGAYGLTQALLQLPFGMASDKYGRKPMIYLGLAIFAVGSLVAALATSIEGIIIGRALQGAGAVSAVVTALVADLTRDEHRTKAMATIGVTIGIAFSLSLVGGPILNQWIGVPGIFALTGVLTLAAIAVVRFIVPNPVHSHYHSDASATPARLKDVLKNKQLLRLNYGIFALHAAQMAMFVVVPFAIVSASGLHENQHWQIYLPIVLASFVLMVPAIIYAEKQSQMKRVFVAAVLMMLVAQLMFSVSIHYFWGIVASLTVYFVAFNVLEASLPSLISKIAPAAAKGTAMGVYNTAQSLGIFVGGALGGYLSHVYGFASVFIFCGVMMFLWLLLAFSMQAPLAVRTKMYTMEDSAEQMTAEMVVSVKSKLTKLAGVIEAAVLPQERTVILKIDKSYDWDDSQVYQLLRG</sequence>
<feature type="transmembrane region" description="Helical" evidence="7">
    <location>
        <begin position="55"/>
        <end position="75"/>
    </location>
</feature>
<comment type="subcellular location">
    <subcellularLocation>
        <location evidence="1">Cell membrane</location>
        <topology evidence="1">Multi-pass membrane protein</topology>
    </subcellularLocation>
</comment>
<dbReference type="SUPFAM" id="SSF103473">
    <property type="entry name" value="MFS general substrate transporter"/>
    <property type="match status" value="1"/>
</dbReference>
<protein>
    <submittedName>
        <fullName evidence="9">MFS transporter</fullName>
    </submittedName>
</protein>
<dbReference type="Gene3D" id="1.20.1250.20">
    <property type="entry name" value="MFS general substrate transporter like domains"/>
    <property type="match status" value="1"/>
</dbReference>